<evidence type="ECO:0000256" key="1">
    <source>
        <dbReference type="ARBA" id="ARBA00023015"/>
    </source>
</evidence>
<sequence length="323" mass="37226">MYDKWHNYSKSNAQTHEAPTSSSPVEAEIVTPDFSPGTVSSNDEEEITVDLIEQYLKEIRHIPLLTKEEEIQYARLVQQGDNAARKKMIESNLRLVVKIARRYLRSDLHILDLIEEGNLGLMHAVEKYDPEKGFRFSTYGAWWIQQNIERAIMNQGRTVRVPVHVVKKINSCFRMKRELSKALEHAPTSKDLAEALSKSTSDIEHMMVLSEKVLSIDSPSSDYFDRTMLDTLKDENSDDPFVSFMEKNLSNQINQWLNHLSPKHREIIVKRYGLCGSEPKTLDQTGFEVGLTRERVRQLQTEGLKQLKQFIEADGENKTSLFI</sequence>
<accession>A0A0Q9YH11</accession>
<keyword evidence="11" id="KW-1185">Reference proteome</keyword>
<dbReference type="PATRIC" id="fig|1590042.3.peg.91"/>
<proteinExistence type="inferred from homology"/>
<dbReference type="InterPro" id="IPR014284">
    <property type="entry name" value="RNA_pol_sigma-70_dom"/>
</dbReference>
<dbReference type="InterPro" id="IPR007630">
    <property type="entry name" value="RNA_pol_sigma70_r4"/>
</dbReference>
<dbReference type="CDD" id="cd06171">
    <property type="entry name" value="Sigma70_r4"/>
    <property type="match status" value="1"/>
</dbReference>
<dbReference type="EMBL" id="LKHV01000001">
    <property type="protein sequence ID" value="KRG19869.1"/>
    <property type="molecule type" value="Genomic_DNA"/>
</dbReference>
<dbReference type="GO" id="GO:0016987">
    <property type="term" value="F:sigma factor activity"/>
    <property type="evidence" value="ECO:0007669"/>
    <property type="project" value="UniProtKB-KW"/>
</dbReference>
<dbReference type="PANTHER" id="PTHR30603:SF67">
    <property type="entry name" value="RNA POLYMERASE SIGMA FACTOR RPOS"/>
    <property type="match status" value="1"/>
</dbReference>
<feature type="region of interest" description="Disordered" evidence="6">
    <location>
        <begin position="1"/>
        <end position="42"/>
    </location>
</feature>
<keyword evidence="4 5" id="KW-0804">Transcription</keyword>
<keyword evidence="3 5" id="KW-0238">DNA-binding</keyword>
<feature type="domain" description="RNA polymerase sigma-70" evidence="7">
    <location>
        <begin position="112"/>
        <end position="125"/>
    </location>
</feature>
<dbReference type="Pfam" id="PF04542">
    <property type="entry name" value="Sigma70_r2"/>
    <property type="match status" value="1"/>
</dbReference>
<evidence type="ECO:0000256" key="6">
    <source>
        <dbReference type="SAM" id="MobiDB-lite"/>
    </source>
</evidence>
<dbReference type="AlphaFoldDB" id="A0A0Q9YH11"/>
<dbReference type="Pfam" id="PF04545">
    <property type="entry name" value="Sigma70_r4"/>
    <property type="match status" value="1"/>
</dbReference>
<dbReference type="InterPro" id="IPR013324">
    <property type="entry name" value="RNA_pol_sigma_r3/r4-like"/>
</dbReference>
<reference evidence="10" key="2">
    <citation type="journal article" date="2016" name="Genome Announc.">
        <title>Draft Genome Sequences of Two Novel Amoeba-Resistant Intranuclear Bacteria, 'Candidatus Berkiella cookevillensis' and 'Candidatus Berkiella aquae'.</title>
        <authorList>
            <person name="Mehari Y.T."/>
            <person name="Arivett B.A."/>
            <person name="Farone A.L."/>
            <person name="Gunderson J.H."/>
            <person name="Farone M.B."/>
        </authorList>
    </citation>
    <scope>NUCLEOTIDE SEQUENCE</scope>
    <source>
        <strain evidence="10">CC99</strain>
    </source>
</reference>
<organism evidence="9">
    <name type="scientific">Candidatus Berkiella cookevillensis</name>
    <dbReference type="NCBI Taxonomy" id="437022"/>
    <lineage>
        <taxon>Bacteria</taxon>
        <taxon>Pseudomonadati</taxon>
        <taxon>Pseudomonadota</taxon>
        <taxon>Gammaproteobacteria</taxon>
        <taxon>Candidatus Berkiellales</taxon>
        <taxon>Candidatus Berkiellaceae</taxon>
        <taxon>Candidatus Berkiella</taxon>
    </lineage>
</organism>
<dbReference type="Pfam" id="PF00140">
    <property type="entry name" value="Sigma70_r1_2"/>
    <property type="match status" value="1"/>
</dbReference>
<reference evidence="10" key="3">
    <citation type="submission" date="2021-06" db="EMBL/GenBank/DDBJ databases">
        <title>Genomic Description and Analysis of Intracellular Bacteria, Candidatus Berkiella cookevillensis and Candidatus Berkiella aquae.</title>
        <authorList>
            <person name="Kidane D.T."/>
            <person name="Mehari Y.T."/>
            <person name="Rice F.C."/>
            <person name="Arivett B.A."/>
            <person name="Farone A.L."/>
            <person name="Berk S.G."/>
            <person name="Farone M.B."/>
        </authorList>
    </citation>
    <scope>NUCLEOTIDE SEQUENCE</scope>
    <source>
        <strain evidence="10">CC99</strain>
    </source>
</reference>
<name>A0A0Q9YH11_9GAMM</name>
<evidence type="ECO:0000313" key="11">
    <source>
        <dbReference type="Proteomes" id="UP000051494"/>
    </source>
</evidence>
<evidence type="ECO:0000256" key="3">
    <source>
        <dbReference type="ARBA" id="ARBA00023125"/>
    </source>
</evidence>
<dbReference type="SUPFAM" id="SSF88659">
    <property type="entry name" value="Sigma3 and sigma4 domains of RNA polymerase sigma factors"/>
    <property type="match status" value="2"/>
</dbReference>
<comment type="similarity">
    <text evidence="5">Belongs to the sigma-70 factor family.</text>
</comment>
<comment type="caution">
    <text evidence="9">The sequence shown here is derived from an EMBL/GenBank/DDBJ whole genome shotgun (WGS) entry which is preliminary data.</text>
</comment>
<dbReference type="NCBIfam" id="TIGR02937">
    <property type="entry name" value="sigma70-ECF"/>
    <property type="match status" value="1"/>
</dbReference>
<feature type="domain" description="RNA polymerase sigma-70" evidence="8">
    <location>
        <begin position="281"/>
        <end position="307"/>
    </location>
</feature>
<feature type="compositionally biased region" description="Polar residues" evidence="6">
    <location>
        <begin position="8"/>
        <end position="24"/>
    </location>
</feature>
<dbReference type="PANTHER" id="PTHR30603">
    <property type="entry name" value="RNA POLYMERASE SIGMA FACTOR RPO"/>
    <property type="match status" value="1"/>
</dbReference>
<dbReference type="PROSITE" id="PS00716">
    <property type="entry name" value="SIGMA70_2"/>
    <property type="match status" value="1"/>
</dbReference>
<protein>
    <recommendedName>
        <fullName evidence="5">RNA polymerase sigma factor</fullName>
    </recommendedName>
</protein>
<dbReference type="FunFam" id="1.10.601.10:FF:000001">
    <property type="entry name" value="RNA polymerase sigma factor SigA"/>
    <property type="match status" value="1"/>
</dbReference>
<dbReference type="Proteomes" id="UP000051494">
    <property type="component" value="Unassembled WGS sequence"/>
</dbReference>
<dbReference type="STRING" id="437022.CC99x_00090"/>
<dbReference type="InterPro" id="IPR050239">
    <property type="entry name" value="Sigma-70_RNA_pol_init_factors"/>
</dbReference>
<dbReference type="Pfam" id="PF04539">
    <property type="entry name" value="Sigma70_r3"/>
    <property type="match status" value="1"/>
</dbReference>
<dbReference type="PROSITE" id="PS00715">
    <property type="entry name" value="SIGMA70_1"/>
    <property type="match status" value="1"/>
</dbReference>
<evidence type="ECO:0000256" key="4">
    <source>
        <dbReference type="ARBA" id="ARBA00023163"/>
    </source>
</evidence>
<gene>
    <name evidence="9" type="primary">rpoS_1</name>
    <name evidence="9" type="ORF">CC99x_00090</name>
    <name evidence="10" type="ORF">CC99x_006465</name>
</gene>
<dbReference type="InterPro" id="IPR007624">
    <property type="entry name" value="RNA_pol_sigma70_r3"/>
</dbReference>
<dbReference type="GO" id="GO:0003677">
    <property type="term" value="F:DNA binding"/>
    <property type="evidence" value="ECO:0007669"/>
    <property type="project" value="UniProtKB-KW"/>
</dbReference>
<dbReference type="OrthoDB" id="9809557at2"/>
<dbReference type="Gene3D" id="1.10.601.10">
    <property type="entry name" value="RNA Polymerase Primary Sigma Factor"/>
    <property type="match status" value="1"/>
</dbReference>
<reference evidence="9" key="1">
    <citation type="submission" date="2015-09" db="EMBL/GenBank/DDBJ databases">
        <title>Draft Genome Sequences of Two Novel Amoeba-resistant Intranuclear Bacteria, Candidatus Berkiella cookevillensis and Candidatus Berkiella aquae.</title>
        <authorList>
            <person name="Mehari Y.T."/>
            <person name="Arivett B.A."/>
            <person name="Farone A.L."/>
            <person name="Gunderson J.H."/>
            <person name="Farone M.B."/>
        </authorList>
    </citation>
    <scope>NUCLEOTIDE SEQUENCE [LARGE SCALE GENOMIC DNA]</scope>
    <source>
        <strain evidence="9">CC99</strain>
    </source>
</reference>
<evidence type="ECO:0000313" key="10">
    <source>
        <dbReference type="EMBL" id="MCS5708550.1"/>
    </source>
</evidence>
<evidence type="ECO:0000256" key="5">
    <source>
        <dbReference type="RuleBase" id="RU362124"/>
    </source>
</evidence>
<dbReference type="GO" id="GO:0006352">
    <property type="term" value="P:DNA-templated transcription initiation"/>
    <property type="evidence" value="ECO:0007669"/>
    <property type="project" value="InterPro"/>
</dbReference>
<evidence type="ECO:0000313" key="9">
    <source>
        <dbReference type="EMBL" id="KRG19869.1"/>
    </source>
</evidence>
<dbReference type="Gene3D" id="1.10.10.10">
    <property type="entry name" value="Winged helix-like DNA-binding domain superfamily/Winged helix DNA-binding domain"/>
    <property type="match status" value="2"/>
</dbReference>
<keyword evidence="2 5" id="KW-0731">Sigma factor</keyword>
<dbReference type="InterPro" id="IPR000943">
    <property type="entry name" value="RNA_pol_sigma70"/>
</dbReference>
<comment type="function">
    <text evidence="5">Sigma factors are initiation factors that promote the attachment of RNA polymerase to specific initiation sites and are then released.</text>
</comment>
<dbReference type="EMBL" id="LKHV02000001">
    <property type="protein sequence ID" value="MCS5708550.1"/>
    <property type="molecule type" value="Genomic_DNA"/>
</dbReference>
<dbReference type="InterPro" id="IPR007627">
    <property type="entry name" value="RNA_pol_sigma70_r2"/>
</dbReference>
<dbReference type="RefSeq" id="WP_057622523.1">
    <property type="nucleotide sequence ID" value="NZ_LKHV02000001.1"/>
</dbReference>
<dbReference type="PRINTS" id="PR00046">
    <property type="entry name" value="SIGMA70FCT"/>
</dbReference>
<dbReference type="InterPro" id="IPR036388">
    <property type="entry name" value="WH-like_DNA-bd_sf"/>
</dbReference>
<evidence type="ECO:0000259" key="8">
    <source>
        <dbReference type="PROSITE" id="PS00716"/>
    </source>
</evidence>
<keyword evidence="1 5" id="KW-0805">Transcription regulation</keyword>
<dbReference type="SUPFAM" id="SSF88946">
    <property type="entry name" value="Sigma2 domain of RNA polymerase sigma factors"/>
    <property type="match status" value="1"/>
</dbReference>
<evidence type="ECO:0000259" key="7">
    <source>
        <dbReference type="PROSITE" id="PS00715"/>
    </source>
</evidence>
<dbReference type="InterPro" id="IPR009042">
    <property type="entry name" value="RNA_pol_sigma70_r1_2"/>
</dbReference>
<evidence type="ECO:0000256" key="2">
    <source>
        <dbReference type="ARBA" id="ARBA00023082"/>
    </source>
</evidence>
<dbReference type="InterPro" id="IPR013325">
    <property type="entry name" value="RNA_pol_sigma_r2"/>
</dbReference>